<feature type="domain" description="Sushi" evidence="7">
    <location>
        <begin position="522"/>
        <end position="580"/>
    </location>
</feature>
<feature type="domain" description="Sushi" evidence="7">
    <location>
        <begin position="195"/>
        <end position="254"/>
    </location>
</feature>
<evidence type="ECO:0000313" key="8">
    <source>
        <dbReference type="EnsemblMetazoa" id="Aqu2.1.43568_001"/>
    </source>
</evidence>
<keyword evidence="1" id="KW-0732">Signal</keyword>
<evidence type="ECO:0000256" key="2">
    <source>
        <dbReference type="ARBA" id="ARBA00022737"/>
    </source>
</evidence>
<protein>
    <recommendedName>
        <fullName evidence="7">Sushi domain-containing protein</fullName>
    </recommendedName>
</protein>
<dbReference type="SMART" id="SM00032">
    <property type="entry name" value="CCP"/>
    <property type="match status" value="8"/>
</dbReference>
<feature type="domain" description="Sushi" evidence="7">
    <location>
        <begin position="376"/>
        <end position="433"/>
    </location>
</feature>
<feature type="disulfide bond" evidence="4">
    <location>
        <begin position="693"/>
        <end position="720"/>
    </location>
</feature>
<dbReference type="PROSITE" id="PS50923">
    <property type="entry name" value="SUSHI"/>
    <property type="match status" value="8"/>
</dbReference>
<keyword evidence="6" id="KW-0472">Membrane</keyword>
<proteinExistence type="predicted"/>
<comment type="caution">
    <text evidence="4">Lacks conserved residue(s) required for the propagation of feature annotation.</text>
</comment>
<dbReference type="AlphaFoldDB" id="A0A1X7VVY6"/>
<accession>A0A1X7VVY6</accession>
<feature type="region of interest" description="Disordered" evidence="5">
    <location>
        <begin position="575"/>
        <end position="669"/>
    </location>
</feature>
<keyword evidence="6" id="KW-0812">Transmembrane</keyword>
<dbReference type="PANTHER" id="PTHR45656">
    <property type="entry name" value="PROTEIN CBR-CLEC-78"/>
    <property type="match status" value="1"/>
</dbReference>
<evidence type="ECO:0000256" key="5">
    <source>
        <dbReference type="SAM" id="MobiDB-lite"/>
    </source>
</evidence>
<dbReference type="CDD" id="cd00033">
    <property type="entry name" value="CCP"/>
    <property type="match status" value="8"/>
</dbReference>
<feature type="domain" description="Sushi" evidence="7">
    <location>
        <begin position="134"/>
        <end position="193"/>
    </location>
</feature>
<evidence type="ECO:0000259" key="7">
    <source>
        <dbReference type="PROSITE" id="PS50923"/>
    </source>
</evidence>
<dbReference type="InParanoid" id="A0A1X7VVY6"/>
<feature type="compositionally biased region" description="Low complexity" evidence="5">
    <location>
        <begin position="621"/>
        <end position="653"/>
    </location>
</feature>
<keyword evidence="3 4" id="KW-1015">Disulfide bond</keyword>
<feature type="domain" description="Sushi" evidence="7">
    <location>
        <begin position="257"/>
        <end position="314"/>
    </location>
</feature>
<feature type="disulfide bond" evidence="4">
    <location>
        <begin position="285"/>
        <end position="312"/>
    </location>
</feature>
<dbReference type="InterPro" id="IPR051277">
    <property type="entry name" value="SEZ6_CSMD_C4BPB_Regulators"/>
</dbReference>
<organism evidence="8">
    <name type="scientific">Amphimedon queenslandica</name>
    <name type="common">Sponge</name>
    <dbReference type="NCBI Taxonomy" id="400682"/>
    <lineage>
        <taxon>Eukaryota</taxon>
        <taxon>Metazoa</taxon>
        <taxon>Porifera</taxon>
        <taxon>Demospongiae</taxon>
        <taxon>Heteroscleromorpha</taxon>
        <taxon>Haplosclerida</taxon>
        <taxon>Niphatidae</taxon>
        <taxon>Amphimedon</taxon>
    </lineage>
</organism>
<dbReference type="eggNOG" id="KOG4297">
    <property type="taxonomic scope" value="Eukaryota"/>
</dbReference>
<dbReference type="InterPro" id="IPR000436">
    <property type="entry name" value="Sushi_SCR_CCP_dom"/>
</dbReference>
<evidence type="ECO:0000256" key="6">
    <source>
        <dbReference type="SAM" id="Phobius"/>
    </source>
</evidence>
<reference evidence="8" key="1">
    <citation type="submission" date="2017-05" db="UniProtKB">
        <authorList>
            <consortium name="EnsemblMetazoa"/>
        </authorList>
    </citation>
    <scope>IDENTIFICATION</scope>
</reference>
<dbReference type="Pfam" id="PF00084">
    <property type="entry name" value="Sushi"/>
    <property type="match status" value="8"/>
</dbReference>
<dbReference type="InterPro" id="IPR035976">
    <property type="entry name" value="Sushi/SCR/CCP_sf"/>
</dbReference>
<evidence type="ECO:0000256" key="4">
    <source>
        <dbReference type="PROSITE-ProRule" id="PRU00302"/>
    </source>
</evidence>
<dbReference type="SUPFAM" id="SSF57535">
    <property type="entry name" value="Complement control module/SCR domain"/>
    <property type="match status" value="8"/>
</dbReference>
<dbReference type="Gene3D" id="2.10.70.10">
    <property type="entry name" value="Complement Module, domain 1"/>
    <property type="match status" value="8"/>
</dbReference>
<evidence type="ECO:0000256" key="1">
    <source>
        <dbReference type="ARBA" id="ARBA00022729"/>
    </source>
</evidence>
<feature type="disulfide bond" evidence="4">
    <location>
        <begin position="404"/>
        <end position="431"/>
    </location>
</feature>
<sequence length="733" mass="79088">MVVVVKIEATVEIKVMMDMVDMVVVEVIVAMEAMEAMVVAEVMGDMEATVVMEDMDIVDVGATVAMEVMVVMEDMEAMVAVVVVGVMGAMEEMVVMEDIIEYKRKSSMKHITAVLLLIASSTSLVSSLGYTFYSLCPHLESPGNGRVSTTGHTFGSLAVYRCYRGFILEPAEFSTRRCLQGGVWSGLPPRCRSPVTCSSLSAPANGNVDISRRTPGGVATYSCNEGFTLQPSASRTRTCQRNGRWSGVGPICRANRANCGDPGTPVNGRRVLGTTLEGDTVRYFCRQGFELVGNRERVCQSNGQWSGQLPLCSRLIDCGGLLNPLNGRVLLTGTDAGSRATYSCNEGFVLQGPQRRVCQANGQWSGRDPTCIPRRNSCGQLPNPRNGRVTLTGTTAGSLAVYTCRRGFRLVGNVQRSCQNNGQWSGSEPICRRNIVFPPTVSPPLPPGTSCPNPLSPANGQVQLVITNNRITATYSCNPGFRLVRGSRVRVCQNDNTFSGRAPICVEIGGPIPPFPPGPPGINCPTPASPANGQVVVTQRNNRLVATYSCNAGFRLARRARVRFCQNDDTFSGRAPICVEDGRPGPPFRPPGFRPPGFRPPGFRPPGFRPPGFRPPGFRPPGGRSRSRSFSRSNSRSFSITTGSRSSSITTRPPIRPPFPPPTGGTCPHLTPPKGGLVRVIGFEVGDTATYSCSRGFTLVGPPVRRCTRSGNWSRSQPNCVPDDLVQHLEKNY</sequence>
<evidence type="ECO:0000256" key="3">
    <source>
        <dbReference type="ARBA" id="ARBA00023157"/>
    </source>
</evidence>
<dbReference type="OrthoDB" id="406096at2759"/>
<keyword evidence="2" id="KW-0677">Repeat</keyword>
<feature type="domain" description="Sushi" evidence="7">
    <location>
        <begin position="316"/>
        <end position="373"/>
    </location>
</feature>
<keyword evidence="4" id="KW-0768">Sushi</keyword>
<feature type="compositionally biased region" description="Pro residues" evidence="5">
    <location>
        <begin position="584"/>
        <end position="619"/>
    </location>
</feature>
<feature type="domain" description="Sushi" evidence="7">
    <location>
        <begin position="665"/>
        <end position="722"/>
    </location>
</feature>
<name>A0A1X7VVY6_AMPQE</name>
<dbReference type="PANTHER" id="PTHR45656:SF4">
    <property type="entry name" value="PROTEIN CBR-CLEC-78"/>
    <property type="match status" value="1"/>
</dbReference>
<feature type="transmembrane region" description="Helical" evidence="6">
    <location>
        <begin position="111"/>
        <end position="133"/>
    </location>
</feature>
<feature type="compositionally biased region" description="Pro residues" evidence="5">
    <location>
        <begin position="654"/>
        <end position="663"/>
    </location>
</feature>
<feature type="disulfide bond" evidence="4">
    <location>
        <begin position="344"/>
        <end position="371"/>
    </location>
</feature>
<keyword evidence="6" id="KW-1133">Transmembrane helix</keyword>
<feature type="domain" description="Sushi" evidence="7">
    <location>
        <begin position="449"/>
        <end position="507"/>
    </location>
</feature>
<dbReference type="EnsemblMetazoa" id="Aqu2.1.43568_001">
    <property type="protein sequence ID" value="Aqu2.1.43568_001"/>
    <property type="gene ID" value="Aqu2.1.43568"/>
</dbReference>